<dbReference type="EMBL" id="SNRW01005460">
    <property type="protein sequence ID" value="KAA6385026.1"/>
    <property type="molecule type" value="Genomic_DNA"/>
</dbReference>
<protein>
    <submittedName>
        <fullName evidence="1">Uncharacterized protein</fullName>
    </submittedName>
</protein>
<dbReference type="Proteomes" id="UP000324800">
    <property type="component" value="Unassembled WGS sequence"/>
</dbReference>
<name>A0A5J4VS48_9EUKA</name>
<evidence type="ECO:0000313" key="1">
    <source>
        <dbReference type="EMBL" id="KAA6385026.1"/>
    </source>
</evidence>
<reference evidence="1 2" key="1">
    <citation type="submission" date="2019-03" db="EMBL/GenBank/DDBJ databases">
        <title>Single cell metagenomics reveals metabolic interactions within the superorganism composed of flagellate Streblomastix strix and complex community of Bacteroidetes bacteria on its surface.</title>
        <authorList>
            <person name="Treitli S.C."/>
            <person name="Kolisko M."/>
            <person name="Husnik F."/>
            <person name="Keeling P."/>
            <person name="Hampl V."/>
        </authorList>
    </citation>
    <scope>NUCLEOTIDE SEQUENCE [LARGE SCALE GENOMIC DNA]</scope>
    <source>
        <strain evidence="1">ST1C</strain>
    </source>
</reference>
<organism evidence="1 2">
    <name type="scientific">Streblomastix strix</name>
    <dbReference type="NCBI Taxonomy" id="222440"/>
    <lineage>
        <taxon>Eukaryota</taxon>
        <taxon>Metamonada</taxon>
        <taxon>Preaxostyla</taxon>
        <taxon>Oxymonadida</taxon>
        <taxon>Streblomastigidae</taxon>
        <taxon>Streblomastix</taxon>
    </lineage>
</organism>
<accession>A0A5J4VS48</accession>
<sequence length="727" mass="82308">MSFSELTTPIVGDTLGRRKDTFYLETLALAGEITAVAVGHFLNQQNISLILVKRAVITIYSHDEETGSFDIDCLLIVTVNGEWLFLQWHESNFFPLGTGSLLDSVQPFFSEPVKRRFRLDPTFEWAVSVVPQDNNSSQNEGNDDLNNLMSIDDVPIVRVSFRAICVVDETIFVGFSYDGPDASFMYNVSEKINETLESLPYSQHWGSNMVAGISNGLEQTWLTQQMNNGIQNQLNQVIGIEQVKIDIACSRTFIFTEDEEDESNNINELKGNCLFNTITRVRHAVFTSQLLLQDFPFQLNNENDFNRSDSESDSKSSTRSSPILVNVNHKFATPNITIAKIIVDTVELPCLMNISFDFQTRKMHLFGRVLISIHPSTSRIVQLGGNEEQLDITAVLKTIRGSDFVACENLTGFTRNEVLHILSGKEIITLPFQDEQENRAYELLKVRNRIRSWYLTAKSFGIIMEMNNHSREMEKKAQTPIHNFGKGGDSLFPFNAGSAHQKDQQKHQHKHEETYASIDKIFIGSGKQLFVIMNGKVQVHHMKDKCIKDIVLIPSTIKNPTQTQKSKLSLSEEANDDTVMSIQSEEQDTHHFQKFWKQLNTSAIFISTTCGSPLLLSFDMKQLLDVEQQDDFALSPGCIQQALIIPPKYKVPSHFEEDRLLLAMGNKRTGSLHLINISKKLLPLIETSYLGKHSFIRSCRLYSGSTLRNIILVEAQATHQQKKESPN</sequence>
<comment type="caution">
    <text evidence="1">The sequence shown here is derived from an EMBL/GenBank/DDBJ whole genome shotgun (WGS) entry which is preliminary data.</text>
</comment>
<dbReference type="AlphaFoldDB" id="A0A5J4VS48"/>
<gene>
    <name evidence="1" type="ORF">EZS28_019447</name>
</gene>
<proteinExistence type="predicted"/>
<feature type="non-terminal residue" evidence="1">
    <location>
        <position position="727"/>
    </location>
</feature>
<evidence type="ECO:0000313" key="2">
    <source>
        <dbReference type="Proteomes" id="UP000324800"/>
    </source>
</evidence>